<accession>R6IFS5</accession>
<proteinExistence type="predicted"/>
<protein>
    <submittedName>
        <fullName evidence="1">Uncharacterized protein</fullName>
    </submittedName>
</protein>
<name>R6IFS5_9FIRM</name>
<dbReference type="EMBL" id="CBDS010000033">
    <property type="protein sequence ID" value="CDB45414.1"/>
    <property type="molecule type" value="Genomic_DNA"/>
</dbReference>
<dbReference type="RefSeq" id="WP_021717445.1">
    <property type="nucleotide sequence ID" value="NZ_CAUBBC010000025.1"/>
</dbReference>
<dbReference type="AlphaFoldDB" id="R6IFS5"/>
<sequence>MYSLLAAGFFCSITISSTAVAAVASEKVINGDMPSGLETNTEYVNITGGSRITGTFKVINDADNQTGAHGNTLSIRIDEAIVIYGDGHVEIRTYTVKNTR</sequence>
<organism evidence="1">
    <name type="scientific">Phascolarctobacterium faecium</name>
    <dbReference type="NCBI Taxonomy" id="33025"/>
    <lineage>
        <taxon>Bacteria</taxon>
        <taxon>Bacillati</taxon>
        <taxon>Bacillota</taxon>
        <taxon>Negativicutes</taxon>
        <taxon>Acidaminococcales</taxon>
        <taxon>Acidaminococcaceae</taxon>
        <taxon>Phascolarctobacterium</taxon>
    </lineage>
</organism>
<comment type="caution">
    <text evidence="1">The sequence shown here is derived from an EMBL/GenBank/DDBJ whole genome shotgun (WGS) entry which is preliminary data.</text>
</comment>
<evidence type="ECO:0000313" key="1">
    <source>
        <dbReference type="EMBL" id="CDB45414.1"/>
    </source>
</evidence>
<dbReference type="HOGENOM" id="CLU_2303300_0_0_9"/>
<reference evidence="1" key="1">
    <citation type="submission" date="2012-11" db="EMBL/GenBank/DDBJ databases">
        <title>Dependencies among metagenomic species, viruses, plasmids and units of genetic variation.</title>
        <authorList>
            <person name="Nielsen H.B."/>
            <person name="Almeida M."/>
            <person name="Juncker A.S."/>
            <person name="Rasmussen S."/>
            <person name="Li J."/>
            <person name="Sunagawa S."/>
            <person name="Plichta D."/>
            <person name="Gautier L."/>
            <person name="Le Chatelier E."/>
            <person name="Peletier E."/>
            <person name="Bonde I."/>
            <person name="Nielsen T."/>
            <person name="Manichanh C."/>
            <person name="Arumugam M."/>
            <person name="Batto J."/>
            <person name="Santos M.B.Q.D."/>
            <person name="Blom N."/>
            <person name="Borruel N."/>
            <person name="Burgdorf K.S."/>
            <person name="Boumezbeur F."/>
            <person name="Casellas F."/>
            <person name="Dore J."/>
            <person name="Guarner F."/>
            <person name="Hansen T."/>
            <person name="Hildebrand F."/>
            <person name="Kaas R.S."/>
            <person name="Kennedy S."/>
            <person name="Kristiansen K."/>
            <person name="Kultima J.R."/>
            <person name="Leonard P."/>
            <person name="Levenez F."/>
            <person name="Lund O."/>
            <person name="Moumen B."/>
            <person name="Le Paslier D."/>
            <person name="Pons N."/>
            <person name="Pedersen O."/>
            <person name="Prifti E."/>
            <person name="Qin J."/>
            <person name="Raes J."/>
            <person name="Tap J."/>
            <person name="Tims S."/>
            <person name="Ussery D.W."/>
            <person name="Yamada T."/>
            <person name="MetaHit consortium"/>
            <person name="Renault P."/>
            <person name="Sicheritz-Ponten T."/>
            <person name="Bork P."/>
            <person name="Wang J."/>
            <person name="Brunak S."/>
            <person name="Ehrlich S.D."/>
        </authorList>
    </citation>
    <scope>NUCLEOTIDE SEQUENCE [LARGE SCALE GENOMIC DNA]</scope>
</reference>
<gene>
    <name evidence="1" type="ORF">BN533_00542</name>
</gene>